<gene>
    <name evidence="7" type="primary">pdxR</name>
    <name evidence="7" type="ORF">CDES_03980</name>
</gene>
<dbReference type="InterPro" id="IPR036390">
    <property type="entry name" value="WH_DNA-bd_sf"/>
</dbReference>
<dbReference type="Pfam" id="PF00392">
    <property type="entry name" value="GntR"/>
    <property type="match status" value="1"/>
</dbReference>
<evidence type="ECO:0000313" key="8">
    <source>
        <dbReference type="Proteomes" id="UP000068067"/>
    </source>
</evidence>
<accession>A0A0M5IID0</accession>
<dbReference type="InterPro" id="IPR015424">
    <property type="entry name" value="PyrdxlP-dep_Trfase"/>
</dbReference>
<evidence type="ECO:0000256" key="2">
    <source>
        <dbReference type="ARBA" id="ARBA00022898"/>
    </source>
</evidence>
<dbReference type="STRING" id="931089.CDES_03980"/>
<organism evidence="7 8">
    <name type="scientific">Corynebacterium deserti GIMN1.010</name>
    <dbReference type="NCBI Taxonomy" id="931089"/>
    <lineage>
        <taxon>Bacteria</taxon>
        <taxon>Bacillati</taxon>
        <taxon>Actinomycetota</taxon>
        <taxon>Actinomycetes</taxon>
        <taxon>Mycobacteriales</taxon>
        <taxon>Corynebacteriaceae</taxon>
        <taxon>Corynebacterium</taxon>
    </lineage>
</organism>
<keyword evidence="4" id="KW-0238">DNA-binding</keyword>
<dbReference type="GO" id="GO:0003677">
    <property type="term" value="F:DNA binding"/>
    <property type="evidence" value="ECO:0007669"/>
    <property type="project" value="UniProtKB-KW"/>
</dbReference>
<evidence type="ECO:0000259" key="6">
    <source>
        <dbReference type="PROSITE" id="PS50949"/>
    </source>
</evidence>
<dbReference type="InterPro" id="IPR036388">
    <property type="entry name" value="WH-like_DNA-bd_sf"/>
</dbReference>
<evidence type="ECO:0000313" key="7">
    <source>
        <dbReference type="EMBL" id="ALC05248.1"/>
    </source>
</evidence>
<dbReference type="CDD" id="cd07377">
    <property type="entry name" value="WHTH_GntR"/>
    <property type="match status" value="1"/>
</dbReference>
<dbReference type="PANTHER" id="PTHR46577:SF1">
    <property type="entry name" value="HTH-TYPE TRANSCRIPTIONAL REGULATORY PROTEIN GABR"/>
    <property type="match status" value="1"/>
</dbReference>
<dbReference type="CDD" id="cd00609">
    <property type="entry name" value="AAT_like"/>
    <property type="match status" value="1"/>
</dbReference>
<protein>
    <submittedName>
        <fullName evidence="7">HTH-type pyridoxine biosynthesis transcriptional regulator PdxR</fullName>
    </submittedName>
</protein>
<dbReference type="InterPro" id="IPR000524">
    <property type="entry name" value="Tscrpt_reg_HTH_GntR"/>
</dbReference>
<dbReference type="SUPFAM" id="SSF53383">
    <property type="entry name" value="PLP-dependent transferases"/>
    <property type="match status" value="1"/>
</dbReference>
<keyword evidence="5" id="KW-0804">Transcription</keyword>
<evidence type="ECO:0000256" key="3">
    <source>
        <dbReference type="ARBA" id="ARBA00023015"/>
    </source>
</evidence>
<dbReference type="KEGG" id="cdx:CDES_03980"/>
<dbReference type="Gene3D" id="1.10.10.10">
    <property type="entry name" value="Winged helix-like DNA-binding domain superfamily/Winged helix DNA-binding domain"/>
    <property type="match status" value="1"/>
</dbReference>
<dbReference type="InterPro" id="IPR015421">
    <property type="entry name" value="PyrdxlP-dep_Trfase_major"/>
</dbReference>
<evidence type="ECO:0000256" key="5">
    <source>
        <dbReference type="ARBA" id="ARBA00023163"/>
    </source>
</evidence>
<dbReference type="GO" id="GO:0003700">
    <property type="term" value="F:DNA-binding transcription factor activity"/>
    <property type="evidence" value="ECO:0007669"/>
    <property type="project" value="InterPro"/>
</dbReference>
<name>A0A0M5IID0_9CORY</name>
<proteinExistence type="inferred from homology"/>
<dbReference type="OrthoDB" id="199743at2"/>
<dbReference type="Proteomes" id="UP000068067">
    <property type="component" value="Chromosome"/>
</dbReference>
<dbReference type="PATRIC" id="fig|931089.4.peg.806"/>
<dbReference type="EMBL" id="CP009220">
    <property type="protein sequence ID" value="ALC05248.1"/>
    <property type="molecule type" value="Genomic_DNA"/>
</dbReference>
<sequence>MRSDLVSVLPIALDPLSKSSIPVQLSEQIRNFVASGILSPGDALPSTRSLASRLGVSRGSVVTAYDQLAGEGYLTAEHGSGTVINPDLHLLKPVDKDWGKEDLSEPKRRLLNLDPGIPDTSTLADSAWRAAWRNACATPPIDVPAQGLMALRKEIADHLRHMRGLVAHPEQIIVTAGAREGLTLLLQSSGDRVTVGVESPGYPSLRKIPDALGHRTVDVRTDASGLVPTDLPHDLDAVLITPSHQYPYGGSLPAARRTTLANWAETTDTLLLEDDYDSELRYVGMPLPPLRALAPDRTILLGTFSSVIAPQVSCGYLIAPTPIAEKLATLRQILGQPASAITQQALATYLASGALRRRTQRLRRLYRKRRHIVHTLLGDLPGAQLRPINGGLHAVLICEAPESEVVESLASRGIRVTALSDYWGGTGAENGIVFGFGSHDDDTLDWALSEMADVLKEKAAL</sequence>
<dbReference type="PROSITE" id="PS50949">
    <property type="entry name" value="HTH_GNTR"/>
    <property type="match status" value="1"/>
</dbReference>
<dbReference type="RefSeq" id="WP_053544352.1">
    <property type="nucleotide sequence ID" value="NZ_CP009220.1"/>
</dbReference>
<dbReference type="InterPro" id="IPR051446">
    <property type="entry name" value="HTH_trans_reg/aminotransferase"/>
</dbReference>
<dbReference type="PANTHER" id="PTHR46577">
    <property type="entry name" value="HTH-TYPE TRANSCRIPTIONAL REGULATORY PROTEIN GABR"/>
    <property type="match status" value="1"/>
</dbReference>
<comment type="similarity">
    <text evidence="1">In the C-terminal section; belongs to the class-I pyridoxal-phosphate-dependent aminotransferase family.</text>
</comment>
<keyword evidence="3" id="KW-0805">Transcription regulation</keyword>
<keyword evidence="8" id="KW-1185">Reference proteome</keyword>
<feature type="domain" description="HTH gntR-type" evidence="6">
    <location>
        <begin position="19"/>
        <end position="87"/>
    </location>
</feature>
<dbReference type="PRINTS" id="PR00035">
    <property type="entry name" value="HTHGNTR"/>
</dbReference>
<evidence type="ECO:0000256" key="4">
    <source>
        <dbReference type="ARBA" id="ARBA00023125"/>
    </source>
</evidence>
<dbReference type="Gene3D" id="3.40.640.10">
    <property type="entry name" value="Type I PLP-dependent aspartate aminotransferase-like (Major domain)"/>
    <property type="match status" value="1"/>
</dbReference>
<reference evidence="7 8" key="1">
    <citation type="submission" date="2014-08" db="EMBL/GenBank/DDBJ databases">
        <title>Complete genome sequence of Corynebacterium deserti GIMN1.010 (=DSM 45689), isolated from desert sand in western China.</title>
        <authorList>
            <person name="Ruckert C."/>
            <person name="Albersmeier A."/>
            <person name="Kalinowski J."/>
        </authorList>
    </citation>
    <scope>NUCLEOTIDE SEQUENCE [LARGE SCALE GENOMIC DNA]</scope>
    <source>
        <strain evidence="7 8">GIMN1.010</strain>
    </source>
</reference>
<evidence type="ECO:0000256" key="1">
    <source>
        <dbReference type="ARBA" id="ARBA00005384"/>
    </source>
</evidence>
<keyword evidence="2" id="KW-0663">Pyridoxal phosphate</keyword>
<dbReference type="SUPFAM" id="SSF46785">
    <property type="entry name" value="Winged helix' DNA-binding domain"/>
    <property type="match status" value="1"/>
</dbReference>
<dbReference type="AlphaFoldDB" id="A0A0M5IID0"/>
<dbReference type="SMART" id="SM00345">
    <property type="entry name" value="HTH_GNTR"/>
    <property type="match status" value="1"/>
</dbReference>